<feature type="signal peptide" evidence="3">
    <location>
        <begin position="1"/>
        <end position="24"/>
    </location>
</feature>
<comment type="similarity">
    <text evidence="1">Belongs to the glycosyl hydrolase 73 family.</text>
</comment>
<dbReference type="Proteomes" id="UP000501558">
    <property type="component" value="Chromosome"/>
</dbReference>
<dbReference type="AlphaFoldDB" id="A0AAE6YK86"/>
<keyword evidence="7" id="KW-1185">Reference proteome</keyword>
<evidence type="ECO:0000256" key="3">
    <source>
        <dbReference type="SAM" id="SignalP"/>
    </source>
</evidence>
<dbReference type="Gene3D" id="4.10.80.30">
    <property type="entry name" value="DNA polymerase, domain 6"/>
    <property type="match status" value="1"/>
</dbReference>
<dbReference type="Pfam" id="PF07538">
    <property type="entry name" value="ChW"/>
    <property type="match status" value="9"/>
</dbReference>
<dbReference type="InterPro" id="IPR006637">
    <property type="entry name" value="ChW"/>
</dbReference>
<feature type="domain" description="Mannosyl-glycoprotein endo-beta-N-acetylglucosamidase-like" evidence="4">
    <location>
        <begin position="813"/>
        <end position="975"/>
    </location>
</feature>
<evidence type="ECO:0000313" key="7">
    <source>
        <dbReference type="Proteomes" id="UP000501558"/>
    </source>
</evidence>
<evidence type="ECO:0000256" key="2">
    <source>
        <dbReference type="ARBA" id="ARBA00022801"/>
    </source>
</evidence>
<gene>
    <name evidence="6" type="ORF">GU334_01030</name>
</gene>
<proteinExistence type="inferred from homology"/>
<evidence type="ECO:0008006" key="8">
    <source>
        <dbReference type="Google" id="ProtNLM"/>
    </source>
</evidence>
<feature type="domain" description="N-acetylmuramoyl-L-alanine amidase" evidence="5">
    <location>
        <begin position="57"/>
        <end position="209"/>
    </location>
</feature>
<keyword evidence="2" id="KW-0378">Hydrolase</keyword>
<dbReference type="RefSeq" id="WP_167840974.1">
    <property type="nucleotide sequence ID" value="NZ_CP047628.1"/>
</dbReference>
<feature type="chain" id="PRO_5041929379" description="Mannosyl-glycoprotein endo-beta-N-acetylglucosamidase-like domain-containing protein" evidence="3">
    <location>
        <begin position="25"/>
        <end position="975"/>
    </location>
</feature>
<name>A0AAE6YK86_9LACT</name>
<dbReference type="SMART" id="SM00728">
    <property type="entry name" value="ChW"/>
    <property type="match status" value="9"/>
</dbReference>
<evidence type="ECO:0000259" key="5">
    <source>
        <dbReference type="SMART" id="SM00644"/>
    </source>
</evidence>
<dbReference type="PRINTS" id="PR01002">
    <property type="entry name" value="FLGFLGJ"/>
</dbReference>
<protein>
    <recommendedName>
        <fullName evidence="8">Mannosyl-glycoprotein endo-beta-N-acetylglucosamidase-like domain-containing protein</fullName>
    </recommendedName>
</protein>
<dbReference type="PANTHER" id="PTHR33308:SF9">
    <property type="entry name" value="PEPTIDOGLYCAN HYDROLASE FLGJ"/>
    <property type="match status" value="1"/>
</dbReference>
<evidence type="ECO:0000256" key="1">
    <source>
        <dbReference type="ARBA" id="ARBA00010266"/>
    </source>
</evidence>
<sequence length="975" mass="106784">MKKKWILLAIVAVSTCLLGVKAVAASSVNDYIIKNNVTPAGETLSLGRIYNQNPNKNGGINMDYTDGKPKMVIIHEVGVDGGSINGSIDYMVRTQDSAFVHSFVDGSQLITIADKVKKSWGSGQWGNNYGIQIEQMRVTTSGAFYKQIATLAKWTADQLIKYDMGAPKLMSSPSSVQRNDLSIKPDGNLASHKMIAYKFNQTTNHVDPDEYWARFGYNMNQFRDLVEYYYNQLGTPKINSTSVEGNPATGNFKVRVKTSGGVSSVSVPIWSNANGQDDLTWYPATKVKEGEYLATFDGANHNYESGAYSVHAYAYSGTKSTATNVSSTLQVGYPSTPSVHYQTHVQDMGWQQSVIDGETSGTVGQLRRVEALKLAVTGNVSGGIQYKSHVQDVGWQTSVSNNALSGTTGKSLRVEAIQIDLTGNLKSQYDIYYRSQIQDRGWLGWAKNGESSGTQGLSLRLESIQVKLVKKGAAFDTEGEAFLDSILSVTYQTHVQDKGWQYSVRDGAVSGTSNQQLRLESIKIGLDNVAFNKLTGGIQYQTHIQDRGWQNSVSNKAISGTTGQSLRLEAIRINLTETVAQNYDVYYRVHVQDKGWLGWAKNGDSAGTQGLGLRMEAIQIKLLKKGTTFDVGGQAFIVPELVVSYQTHIQDVGWQTAVKDGETSGTLGESRRLEGLKVKLANIAANNLTGGIQYQAHVQDIGWQNPVSDNAVSGTTGQGLRLEAIRINLTGTLAQNYNIYYRVYVQDKGWLGWAQNGASASSQGLGLRLEAIQVKLIKKGIVFDVGGSAFAVLDDKPTPTPPPSPTFPTPSFSLTGVNDTQKAWLNSIYPSAQKLAKENDLFPSIMVSQAIAESAWGQSELATNANNLFGVKADASWKGYKYKAWTTEVVNGQTIKVQADFRKYNSQAESLTDYVTKIRTTMNGSAYRYQGVWRSNARTYQNAAQALKDGGYATDPDYPKNLIDRIVKYRLDTLD</sequence>
<keyword evidence="3" id="KW-0732">Signal</keyword>
<evidence type="ECO:0000313" key="6">
    <source>
        <dbReference type="EMBL" id="QIW57581.1"/>
    </source>
</evidence>
<dbReference type="InterPro" id="IPR013688">
    <property type="entry name" value="GBS_Bsp-like"/>
</dbReference>
<accession>A0AAE6YK86</accession>
<dbReference type="SMART" id="SM00047">
    <property type="entry name" value="LYZ2"/>
    <property type="match status" value="1"/>
</dbReference>
<dbReference type="Gene3D" id="3.40.80.10">
    <property type="entry name" value="Peptidoglycan recognition protein-like"/>
    <property type="match status" value="1"/>
</dbReference>
<dbReference type="Gene3D" id="1.10.530.10">
    <property type="match status" value="1"/>
</dbReference>
<evidence type="ECO:0000259" key="4">
    <source>
        <dbReference type="SMART" id="SM00047"/>
    </source>
</evidence>
<dbReference type="InterPro" id="IPR002502">
    <property type="entry name" value="Amidase_domain"/>
</dbReference>
<dbReference type="InterPro" id="IPR036505">
    <property type="entry name" value="Amidase/PGRP_sf"/>
</dbReference>
<dbReference type="CDD" id="cd06583">
    <property type="entry name" value="PGRP"/>
    <property type="match status" value="1"/>
</dbReference>
<dbReference type="SUPFAM" id="SSF55846">
    <property type="entry name" value="N-acetylmuramoyl-L-alanine amidase-like"/>
    <property type="match status" value="1"/>
</dbReference>
<reference evidence="6 7" key="1">
    <citation type="submission" date="2019-12" db="EMBL/GenBank/DDBJ databases">
        <title>Whole genome sequences of Lactococcus raffinolactis strains isolated from sewage.</title>
        <authorList>
            <person name="Ybazeta G."/>
            <person name="Ross M."/>
            <person name="Brabant-Kirwan D."/>
            <person name="Saleh M."/>
            <person name="Dillon J.A."/>
            <person name="Splinter K."/>
            <person name="Nokhbeh R."/>
        </authorList>
    </citation>
    <scope>NUCLEOTIDE SEQUENCE [LARGE SCALE GENOMIC DNA]</scope>
    <source>
        <strain evidence="6 7">Lr_19_14</strain>
    </source>
</reference>
<organism evidence="6 7">
    <name type="scientific">Pseudolactococcus raffinolactis</name>
    <dbReference type="NCBI Taxonomy" id="1366"/>
    <lineage>
        <taxon>Bacteria</taxon>
        <taxon>Bacillati</taxon>
        <taxon>Bacillota</taxon>
        <taxon>Bacilli</taxon>
        <taxon>Lactobacillales</taxon>
        <taxon>Streptococcaceae</taxon>
        <taxon>Pseudolactococcus</taxon>
    </lineage>
</organism>
<dbReference type="Gene3D" id="2.60.40.3760">
    <property type="match status" value="1"/>
</dbReference>
<dbReference type="PANTHER" id="PTHR33308">
    <property type="entry name" value="PEPTIDOGLYCAN HYDROLASE FLGJ"/>
    <property type="match status" value="1"/>
</dbReference>
<dbReference type="InterPro" id="IPR051056">
    <property type="entry name" value="Glycosyl_Hydrolase_73"/>
</dbReference>
<dbReference type="Pfam" id="PF01832">
    <property type="entry name" value="Glucosaminidase"/>
    <property type="match status" value="1"/>
</dbReference>
<dbReference type="GO" id="GO:0008745">
    <property type="term" value="F:N-acetylmuramoyl-L-alanine amidase activity"/>
    <property type="evidence" value="ECO:0007669"/>
    <property type="project" value="InterPro"/>
</dbReference>
<dbReference type="GO" id="GO:0004040">
    <property type="term" value="F:amidase activity"/>
    <property type="evidence" value="ECO:0007669"/>
    <property type="project" value="InterPro"/>
</dbReference>
<dbReference type="SMART" id="SM00644">
    <property type="entry name" value="Ami_2"/>
    <property type="match status" value="1"/>
</dbReference>
<dbReference type="Pfam" id="PF08481">
    <property type="entry name" value="GBS_Bsp-like"/>
    <property type="match status" value="1"/>
</dbReference>
<dbReference type="GO" id="GO:0009253">
    <property type="term" value="P:peptidoglycan catabolic process"/>
    <property type="evidence" value="ECO:0007669"/>
    <property type="project" value="InterPro"/>
</dbReference>
<dbReference type="InterPro" id="IPR002901">
    <property type="entry name" value="MGlyc_endo_b_GlcNAc-like_dom"/>
</dbReference>
<dbReference type="EMBL" id="CP047628">
    <property type="protein sequence ID" value="QIW57581.1"/>
    <property type="molecule type" value="Genomic_DNA"/>
</dbReference>